<evidence type="ECO:0000256" key="1">
    <source>
        <dbReference type="SAM" id="SignalP"/>
    </source>
</evidence>
<feature type="signal peptide" evidence="1">
    <location>
        <begin position="1"/>
        <end position="17"/>
    </location>
</feature>
<evidence type="ECO:0000313" key="3">
    <source>
        <dbReference type="Proteomes" id="UP000054359"/>
    </source>
</evidence>
<dbReference type="OMA" id="SAYCDNE"/>
<name>A0A087TLK7_STEMI</name>
<organism evidence="2 3">
    <name type="scientific">Stegodyphus mimosarum</name>
    <name type="common">African social velvet spider</name>
    <dbReference type="NCBI Taxonomy" id="407821"/>
    <lineage>
        <taxon>Eukaryota</taxon>
        <taxon>Metazoa</taxon>
        <taxon>Ecdysozoa</taxon>
        <taxon>Arthropoda</taxon>
        <taxon>Chelicerata</taxon>
        <taxon>Arachnida</taxon>
        <taxon>Araneae</taxon>
        <taxon>Araneomorphae</taxon>
        <taxon>Entelegynae</taxon>
        <taxon>Eresoidea</taxon>
        <taxon>Eresidae</taxon>
        <taxon>Stegodyphus</taxon>
    </lineage>
</organism>
<keyword evidence="3" id="KW-1185">Reference proteome</keyword>
<reference evidence="2 3" key="1">
    <citation type="submission" date="2013-11" db="EMBL/GenBank/DDBJ databases">
        <title>Genome sequencing of Stegodyphus mimosarum.</title>
        <authorList>
            <person name="Bechsgaard J."/>
        </authorList>
    </citation>
    <scope>NUCLEOTIDE SEQUENCE [LARGE SCALE GENOMIC DNA]</scope>
</reference>
<evidence type="ECO:0008006" key="4">
    <source>
        <dbReference type="Google" id="ProtNLM"/>
    </source>
</evidence>
<dbReference type="AlphaFoldDB" id="A0A087TLK7"/>
<proteinExistence type="predicted"/>
<accession>A0A087TLK7</accession>
<dbReference type="EMBL" id="KK115775">
    <property type="protein sequence ID" value="KFM65996.1"/>
    <property type="molecule type" value="Genomic_DNA"/>
</dbReference>
<feature type="non-terminal residue" evidence="2">
    <location>
        <position position="168"/>
    </location>
</feature>
<dbReference type="PROSITE" id="PS51257">
    <property type="entry name" value="PROKAR_LIPOPROTEIN"/>
    <property type="match status" value="1"/>
</dbReference>
<feature type="chain" id="PRO_5001829777" description="DUF19 domain-containing protein" evidence="1">
    <location>
        <begin position="18"/>
        <end position="168"/>
    </location>
</feature>
<evidence type="ECO:0000313" key="2">
    <source>
        <dbReference type="EMBL" id="KFM65996.1"/>
    </source>
</evidence>
<protein>
    <recommendedName>
        <fullName evidence="4">DUF19 domain-containing protein</fullName>
    </recommendedName>
</protein>
<gene>
    <name evidence="2" type="ORF">X975_24436</name>
</gene>
<keyword evidence="1" id="KW-0732">Signal</keyword>
<dbReference type="OrthoDB" id="10399057at2759"/>
<sequence length="168" mass="18755">MKWLILFSVAFLGLVSCENDVCLTTNLRACMQGKAGTLGEDASKPCSMVGAVKECIQNAEKACKVNEDPNLKDLFYVIEDVCTEGSEKHKKFMENFPCFANSFDTSKSCVASILKDVTPEAVQDVEKMKEITKTVCKQMDSIVKCFEKNVEDACKKNVKDFFKDLYSP</sequence>
<dbReference type="Proteomes" id="UP000054359">
    <property type="component" value="Unassembled WGS sequence"/>
</dbReference>